<evidence type="ECO:0000259" key="5">
    <source>
        <dbReference type="PROSITE" id="PS50931"/>
    </source>
</evidence>
<keyword evidence="3" id="KW-0238">DNA-binding</keyword>
<evidence type="ECO:0000313" key="7">
    <source>
        <dbReference type="Proteomes" id="UP000218181"/>
    </source>
</evidence>
<accession>A0A2A5RMX0</accession>
<dbReference type="Gene3D" id="3.40.190.290">
    <property type="match status" value="1"/>
</dbReference>
<dbReference type="STRING" id="1291764.GCA_001311235_00826"/>
<evidence type="ECO:0000313" key="6">
    <source>
        <dbReference type="EMBL" id="PCS00670.1"/>
    </source>
</evidence>
<feature type="domain" description="HTH lysR-type" evidence="5">
    <location>
        <begin position="5"/>
        <end position="62"/>
    </location>
</feature>
<dbReference type="PANTHER" id="PTHR30346">
    <property type="entry name" value="TRANSCRIPTIONAL DUAL REGULATOR HCAR-RELATED"/>
    <property type="match status" value="1"/>
</dbReference>
<reference evidence="6 7" key="1">
    <citation type="submission" date="2014-12" db="EMBL/GenBank/DDBJ databases">
        <title>Draft genome sequences of 10 type strains of Lactococcus.</title>
        <authorList>
            <person name="Sun Z."/>
            <person name="Zhong Z."/>
            <person name="Liu W."/>
            <person name="Zhang W."/>
            <person name="Zhang H."/>
        </authorList>
    </citation>
    <scope>NUCLEOTIDE SEQUENCE [LARGE SCALE GENOMIC DNA]</scope>
    <source>
        <strain evidence="6 7">JCM 16395</strain>
    </source>
</reference>
<keyword evidence="4" id="KW-0804">Transcription</keyword>
<dbReference type="PROSITE" id="PS50931">
    <property type="entry name" value="HTH_LYSR"/>
    <property type="match status" value="1"/>
</dbReference>
<proteinExistence type="inferred from homology"/>
<dbReference type="GO" id="GO:0003677">
    <property type="term" value="F:DNA binding"/>
    <property type="evidence" value="ECO:0007669"/>
    <property type="project" value="UniProtKB-KW"/>
</dbReference>
<dbReference type="Proteomes" id="UP000218181">
    <property type="component" value="Unassembled WGS sequence"/>
</dbReference>
<evidence type="ECO:0000256" key="4">
    <source>
        <dbReference type="ARBA" id="ARBA00023163"/>
    </source>
</evidence>
<comment type="caution">
    <text evidence="6">The sequence shown here is derived from an EMBL/GenBank/DDBJ whole genome shotgun (WGS) entry which is preliminary data.</text>
</comment>
<dbReference type="InterPro" id="IPR036390">
    <property type="entry name" value="WH_DNA-bd_sf"/>
</dbReference>
<dbReference type="Pfam" id="PF00126">
    <property type="entry name" value="HTH_1"/>
    <property type="match status" value="1"/>
</dbReference>
<dbReference type="AlphaFoldDB" id="A0A2A5RMX0"/>
<dbReference type="Pfam" id="PF03466">
    <property type="entry name" value="LysR_substrate"/>
    <property type="match status" value="1"/>
</dbReference>
<name>A0A2A5RMX0_9LACT</name>
<gene>
    <name evidence="6" type="ORF">RT41_GL001052</name>
</gene>
<dbReference type="GO" id="GO:0032993">
    <property type="term" value="C:protein-DNA complex"/>
    <property type="evidence" value="ECO:0007669"/>
    <property type="project" value="TreeGrafter"/>
</dbReference>
<dbReference type="SUPFAM" id="SSF53850">
    <property type="entry name" value="Periplasmic binding protein-like II"/>
    <property type="match status" value="1"/>
</dbReference>
<comment type="similarity">
    <text evidence="1">Belongs to the LysR transcriptional regulatory family.</text>
</comment>
<evidence type="ECO:0000256" key="2">
    <source>
        <dbReference type="ARBA" id="ARBA00023015"/>
    </source>
</evidence>
<dbReference type="InterPro" id="IPR000847">
    <property type="entry name" value="LysR_HTH_N"/>
</dbReference>
<dbReference type="SUPFAM" id="SSF46785">
    <property type="entry name" value="Winged helix' DNA-binding domain"/>
    <property type="match status" value="1"/>
</dbReference>
<keyword evidence="2" id="KW-0805">Transcription regulation</keyword>
<sequence length="305" mass="35163">MEAIMNIKQLRYVVAIANSGTFREASEQLFVSQPAMSIAIKDLERELDFQIFERTNTGTSLTIEGERFYEHAQSVLRNFESFESRYSKPKESDRTFSIASQHYDFLAPVAVDFAKKNPEIKNFRIFESTTYSILQEVAQGHSELGIVYLNKHNRSGILRMLDKLELEYEELFLSQTHIYIRKGHPLASRQSISDEDLKPLDRVRFTQENEQFLYYSEDLVETFENTFIYNATDRATLNGILERTDAYATGLGFIDEESVNHITVVPMAGDNGNSLILVKHRGHLLSNAASSYKRSLEVYFENNNY</sequence>
<dbReference type="Gene3D" id="1.10.10.10">
    <property type="entry name" value="Winged helix-like DNA-binding domain superfamily/Winged helix DNA-binding domain"/>
    <property type="match status" value="1"/>
</dbReference>
<dbReference type="GO" id="GO:0003700">
    <property type="term" value="F:DNA-binding transcription factor activity"/>
    <property type="evidence" value="ECO:0007669"/>
    <property type="project" value="InterPro"/>
</dbReference>
<dbReference type="EMBL" id="JXJU01000003">
    <property type="protein sequence ID" value="PCS00670.1"/>
    <property type="molecule type" value="Genomic_DNA"/>
</dbReference>
<dbReference type="InterPro" id="IPR005119">
    <property type="entry name" value="LysR_subst-bd"/>
</dbReference>
<protein>
    <submittedName>
        <fullName evidence="6">Fhu operon transcriptional regulator</fullName>
    </submittedName>
</protein>
<dbReference type="PRINTS" id="PR00039">
    <property type="entry name" value="HTHLYSR"/>
</dbReference>
<organism evidence="6 7">
    <name type="scientific">Lactococcus fujiensis JCM 16395</name>
    <dbReference type="NCBI Taxonomy" id="1291764"/>
    <lineage>
        <taxon>Bacteria</taxon>
        <taxon>Bacillati</taxon>
        <taxon>Bacillota</taxon>
        <taxon>Bacilli</taxon>
        <taxon>Lactobacillales</taxon>
        <taxon>Streptococcaceae</taxon>
        <taxon>Lactococcus</taxon>
    </lineage>
</organism>
<dbReference type="FunFam" id="1.10.10.10:FF:000001">
    <property type="entry name" value="LysR family transcriptional regulator"/>
    <property type="match status" value="1"/>
</dbReference>
<evidence type="ECO:0000256" key="3">
    <source>
        <dbReference type="ARBA" id="ARBA00023125"/>
    </source>
</evidence>
<dbReference type="InterPro" id="IPR036388">
    <property type="entry name" value="WH-like_DNA-bd_sf"/>
</dbReference>
<dbReference type="PANTHER" id="PTHR30346:SF0">
    <property type="entry name" value="HCA OPERON TRANSCRIPTIONAL ACTIVATOR HCAR"/>
    <property type="match status" value="1"/>
</dbReference>
<keyword evidence="7" id="KW-1185">Reference proteome</keyword>
<evidence type="ECO:0000256" key="1">
    <source>
        <dbReference type="ARBA" id="ARBA00009437"/>
    </source>
</evidence>